<keyword evidence="3" id="KW-1185">Reference proteome</keyword>
<feature type="signal peptide" evidence="1">
    <location>
        <begin position="1"/>
        <end position="20"/>
    </location>
</feature>
<name>A0A6G9QNH3_9GAMM</name>
<evidence type="ECO:0000256" key="1">
    <source>
        <dbReference type="SAM" id="SignalP"/>
    </source>
</evidence>
<accession>A0A6G9QNH3</accession>
<dbReference type="KEGG" id="saes:HBH39_13530"/>
<organism evidence="2 3">
    <name type="scientific">Shewanella aestuarii</name>
    <dbReference type="NCBI Taxonomy" id="1028752"/>
    <lineage>
        <taxon>Bacteria</taxon>
        <taxon>Pseudomonadati</taxon>
        <taxon>Pseudomonadota</taxon>
        <taxon>Gammaproteobacteria</taxon>
        <taxon>Alteromonadales</taxon>
        <taxon>Shewanellaceae</taxon>
        <taxon>Shewanella</taxon>
    </lineage>
</organism>
<evidence type="ECO:0000313" key="3">
    <source>
        <dbReference type="Proteomes" id="UP000502608"/>
    </source>
</evidence>
<feature type="chain" id="PRO_5026027720" evidence="1">
    <location>
        <begin position="21"/>
        <end position="271"/>
    </location>
</feature>
<sequence length="271" mass="30357">MNSRLLLIAGLLACPFTVSQGVADTSVNFSTISHQADFELTQPIISANVLSLPGKELLAFGVDDKRQRWLAIYGLLQMDNIEPQLVLLDKVILSHDLFRYDILDADELKLAATNATELQTLYFLNSQALLQYLPASQTAIDKPKSANQNGRIEEVAAVNSITILPRGDFISRGDFVAHINNDAIADVIISDFRTAHLLLGTQQGEFARQSIPILPIVELTSEGRSTAKHRFIIPILISMAYKILLRSERECWRYFINFLLGFLPPMQNIYR</sequence>
<keyword evidence="1" id="KW-0732">Signal</keyword>
<dbReference type="AlphaFoldDB" id="A0A6G9QNH3"/>
<dbReference type="RefSeq" id="WP_167679128.1">
    <property type="nucleotide sequence ID" value="NZ_CP050313.1"/>
</dbReference>
<reference evidence="2 3" key="1">
    <citation type="submission" date="2020-03" db="EMBL/GenBank/DDBJ databases">
        <title>Complete genome sequence of Shewanella sp.</title>
        <authorList>
            <person name="Kim Y.-S."/>
            <person name="Kim S.-J."/>
            <person name="Jung H.-K."/>
            <person name="Kim K.-H."/>
        </authorList>
    </citation>
    <scope>NUCLEOTIDE SEQUENCE [LARGE SCALE GENOMIC DNA]</scope>
    <source>
        <strain evidence="2 3">PN3F2</strain>
    </source>
</reference>
<dbReference type="Proteomes" id="UP000502608">
    <property type="component" value="Chromosome"/>
</dbReference>
<dbReference type="EMBL" id="CP050313">
    <property type="protein sequence ID" value="QIR15389.1"/>
    <property type="molecule type" value="Genomic_DNA"/>
</dbReference>
<gene>
    <name evidence="2" type="ORF">HBH39_13530</name>
</gene>
<evidence type="ECO:0000313" key="2">
    <source>
        <dbReference type="EMBL" id="QIR15389.1"/>
    </source>
</evidence>
<protein>
    <submittedName>
        <fullName evidence="2">Uncharacterized protein</fullName>
    </submittedName>
</protein>
<proteinExistence type="predicted"/>